<dbReference type="Gene3D" id="1.10.10.60">
    <property type="entry name" value="Homeodomain-like"/>
    <property type="match status" value="1"/>
</dbReference>
<keyword evidence="4" id="KW-0804">Transcription</keyword>
<keyword evidence="3" id="KW-0805">Transcription regulation</keyword>
<dbReference type="Pfam" id="PF00072">
    <property type="entry name" value="Response_reg"/>
    <property type="match status" value="1"/>
</dbReference>
<dbReference type="CDD" id="cd17584">
    <property type="entry name" value="REC_typeB_ARR-like"/>
    <property type="match status" value="1"/>
</dbReference>
<dbReference type="InterPro" id="IPR011006">
    <property type="entry name" value="CheY-like_superfamily"/>
</dbReference>
<evidence type="ECO:0000256" key="3">
    <source>
        <dbReference type="ARBA" id="ARBA00023015"/>
    </source>
</evidence>
<dbReference type="SMART" id="SM00448">
    <property type="entry name" value="REC"/>
    <property type="match status" value="1"/>
</dbReference>
<dbReference type="GO" id="GO:0000160">
    <property type="term" value="P:phosphorelay signal transduction system"/>
    <property type="evidence" value="ECO:0007669"/>
    <property type="project" value="UniProtKB-KW"/>
</dbReference>
<dbReference type="InterPro" id="IPR045279">
    <property type="entry name" value="ARR-like"/>
</dbReference>
<comment type="subcellular location">
    <subcellularLocation>
        <location evidence="1">Nucleus</location>
    </subcellularLocation>
</comment>
<dbReference type="InterPro" id="IPR009057">
    <property type="entry name" value="Homeodomain-like_sf"/>
</dbReference>
<accession>A0A8J5ZQV9</accession>
<protein>
    <recommendedName>
        <fullName evidence="7">Response regulatory domain-containing protein</fullName>
    </recommendedName>
</protein>
<sequence>MTLQEKSGGSNGEDGGKDRFPIGMHVLAVDNDPVCLKVLENLLRKCQYHVSTTNQATTALKMLRENRNRYDLVITSVNMPDMDAFKLLELVGLEMDLPVIMLSTRGDTELVMKGITHGARDYLLKPVRIEDLKNIWQHVVRKNKPYFKDHINALNQDNGHEDEDPSIQEKPRVVWSDEVHRKFVSAVNELGLDKAVPKKVLDLMNVEGLKRETVASHLQKYRLYIGHSIVATLGSKDPSYLRMGPLGGFGYFHTLTGPGRVSSASLPSYQPGGMFGRLTSSAALSLHGISSSVIQPGHCQTSNNPINGSGKIQPAVVSANQKKNGTLFQGIPTSVDVNQPSQNKPTNGCGEFNRVNDLNFQDARMAVGGSCNTLHVSSGNPLLLQSNTQQTKHSGAFGNQASLSDGLLDLCSFRAKSANLENSKGDISNVGLNNYIILNMDYATKQQRGDSRHDNNGNTNHSFCRADSLVLFLFNLSRIMTVEAVYNCLKKEYGSRYGQSVGRGAALSGILVAAICNLETYPEYIKHLRKFINAMEKKSITKPDKEIDSKPSFTEEESNYNKCFRTGLKTKRANIYDYNGKRAKIECYDYNGKRAQIECYLSYSTREVAKELRFRTL</sequence>
<dbReference type="FunFam" id="1.10.10.60:FF:000007">
    <property type="entry name" value="Two-component response regulator"/>
    <property type="match status" value="1"/>
</dbReference>
<feature type="domain" description="Response regulatory" evidence="7">
    <location>
        <begin position="25"/>
        <end position="140"/>
    </location>
</feature>
<keyword evidence="2" id="KW-0902">Two-component regulatory system</keyword>
<organism evidence="8 9">
    <name type="scientific">Gossypium anomalum</name>
    <dbReference type="NCBI Taxonomy" id="47600"/>
    <lineage>
        <taxon>Eukaryota</taxon>
        <taxon>Viridiplantae</taxon>
        <taxon>Streptophyta</taxon>
        <taxon>Embryophyta</taxon>
        <taxon>Tracheophyta</taxon>
        <taxon>Spermatophyta</taxon>
        <taxon>Magnoliopsida</taxon>
        <taxon>eudicotyledons</taxon>
        <taxon>Gunneridae</taxon>
        <taxon>Pentapetalae</taxon>
        <taxon>rosids</taxon>
        <taxon>malvids</taxon>
        <taxon>Malvales</taxon>
        <taxon>Malvaceae</taxon>
        <taxon>Malvoideae</taxon>
        <taxon>Gossypium</taxon>
    </lineage>
</organism>
<dbReference type="AlphaFoldDB" id="A0A8J5ZQV9"/>
<reference evidence="8 9" key="1">
    <citation type="journal article" date="2021" name="bioRxiv">
        <title>The Gossypium anomalum genome as a resource for cotton improvement and evolutionary analysis of hybrid incompatibility.</title>
        <authorList>
            <person name="Grover C.E."/>
            <person name="Yuan D."/>
            <person name="Arick M.A."/>
            <person name="Miller E.R."/>
            <person name="Hu G."/>
            <person name="Peterson D.G."/>
            <person name="Wendel J.F."/>
            <person name="Udall J.A."/>
        </authorList>
    </citation>
    <scope>NUCLEOTIDE SEQUENCE [LARGE SCALE GENOMIC DNA]</scope>
    <source>
        <strain evidence="8">JFW-Udall</strain>
        <tissue evidence="8">Leaf</tissue>
    </source>
</reference>
<name>A0A8J5ZQV9_9ROSI</name>
<evidence type="ECO:0000256" key="6">
    <source>
        <dbReference type="PROSITE-ProRule" id="PRU00169"/>
    </source>
</evidence>
<dbReference type="Gene3D" id="3.40.50.2300">
    <property type="match status" value="1"/>
</dbReference>
<evidence type="ECO:0000256" key="4">
    <source>
        <dbReference type="ARBA" id="ARBA00023163"/>
    </source>
</evidence>
<dbReference type="NCBIfam" id="TIGR01557">
    <property type="entry name" value="myb_SHAQKYF"/>
    <property type="match status" value="1"/>
</dbReference>
<evidence type="ECO:0000256" key="1">
    <source>
        <dbReference type="ARBA" id="ARBA00004123"/>
    </source>
</evidence>
<keyword evidence="9" id="KW-1185">Reference proteome</keyword>
<dbReference type="InterPro" id="IPR001789">
    <property type="entry name" value="Sig_transdc_resp-reg_receiver"/>
</dbReference>
<gene>
    <name evidence="8" type="ORF">CXB51_013045</name>
</gene>
<evidence type="ECO:0000259" key="7">
    <source>
        <dbReference type="PROSITE" id="PS50110"/>
    </source>
</evidence>
<comment type="caution">
    <text evidence="6">Lacks conserved residue(s) required for the propagation of feature annotation.</text>
</comment>
<dbReference type="PANTHER" id="PTHR43874">
    <property type="entry name" value="TWO-COMPONENT RESPONSE REGULATOR"/>
    <property type="match status" value="1"/>
</dbReference>
<dbReference type="SUPFAM" id="SSF52172">
    <property type="entry name" value="CheY-like"/>
    <property type="match status" value="1"/>
</dbReference>
<evidence type="ECO:0000256" key="2">
    <source>
        <dbReference type="ARBA" id="ARBA00023012"/>
    </source>
</evidence>
<dbReference type="PROSITE" id="PS50110">
    <property type="entry name" value="RESPONSE_REGULATORY"/>
    <property type="match status" value="1"/>
</dbReference>
<evidence type="ECO:0000256" key="5">
    <source>
        <dbReference type="ARBA" id="ARBA00023242"/>
    </source>
</evidence>
<dbReference type="GO" id="GO:0005634">
    <property type="term" value="C:nucleus"/>
    <property type="evidence" value="ECO:0007669"/>
    <property type="project" value="UniProtKB-SubCell"/>
</dbReference>
<dbReference type="GO" id="GO:0003677">
    <property type="term" value="F:DNA binding"/>
    <property type="evidence" value="ECO:0007669"/>
    <property type="project" value="InterPro"/>
</dbReference>
<comment type="caution">
    <text evidence="8">The sequence shown here is derived from an EMBL/GenBank/DDBJ whole genome shotgun (WGS) entry which is preliminary data.</text>
</comment>
<dbReference type="OrthoDB" id="60033at2759"/>
<dbReference type="PANTHER" id="PTHR43874:SF205">
    <property type="entry name" value="TWO-COMPONENT RESPONSE REGULATOR ORR23"/>
    <property type="match status" value="1"/>
</dbReference>
<dbReference type="EMBL" id="JAHUZN010000005">
    <property type="protein sequence ID" value="KAG8495364.1"/>
    <property type="molecule type" value="Genomic_DNA"/>
</dbReference>
<dbReference type="InterPro" id="IPR006447">
    <property type="entry name" value="Myb_dom_plants"/>
</dbReference>
<dbReference type="SUPFAM" id="SSF46689">
    <property type="entry name" value="Homeodomain-like"/>
    <property type="match status" value="1"/>
</dbReference>
<keyword evidence="5" id="KW-0539">Nucleus</keyword>
<evidence type="ECO:0000313" key="8">
    <source>
        <dbReference type="EMBL" id="KAG8495364.1"/>
    </source>
</evidence>
<evidence type="ECO:0000313" key="9">
    <source>
        <dbReference type="Proteomes" id="UP000701853"/>
    </source>
</evidence>
<dbReference type="GO" id="GO:0009736">
    <property type="term" value="P:cytokinin-activated signaling pathway"/>
    <property type="evidence" value="ECO:0007669"/>
    <property type="project" value="InterPro"/>
</dbReference>
<dbReference type="Proteomes" id="UP000701853">
    <property type="component" value="Chromosome 5"/>
</dbReference>
<proteinExistence type="predicted"/>